<accession>A0ABM8IDQ9</accession>
<feature type="binding site" evidence="5">
    <location>
        <position position="151"/>
    </location>
    <ligand>
        <name>NAD(+)</name>
        <dbReference type="ChEBI" id="CHEBI:57540"/>
    </ligand>
</feature>
<dbReference type="InterPro" id="IPR006140">
    <property type="entry name" value="D-isomer_DH_NAD-bd"/>
</dbReference>
<dbReference type="InterPro" id="IPR006139">
    <property type="entry name" value="D-isomer_2_OHA_DH_cat_dom"/>
</dbReference>
<proteinExistence type="inferred from homology"/>
<evidence type="ECO:0000259" key="6">
    <source>
        <dbReference type="Pfam" id="PF00389"/>
    </source>
</evidence>
<feature type="active site" description="Proton donor" evidence="5">
    <location>
        <position position="259"/>
    </location>
</feature>
<dbReference type="InterPro" id="IPR038251">
    <property type="entry name" value="PdxB_dimer_sf"/>
</dbReference>
<dbReference type="Proteomes" id="UP001496674">
    <property type="component" value="Chromosome"/>
</dbReference>
<feature type="binding site" evidence="5">
    <location>
        <position position="50"/>
    </location>
    <ligand>
        <name>substrate</name>
    </ligand>
</feature>
<dbReference type="Pfam" id="PF02826">
    <property type="entry name" value="2-Hacid_dh_C"/>
    <property type="match status" value="1"/>
</dbReference>
<keyword evidence="3 5" id="KW-0520">NAD</keyword>
<organism evidence="8 9">
    <name type="scientific">Bacteroides sedimenti</name>
    <dbReference type="NCBI Taxonomy" id="2136147"/>
    <lineage>
        <taxon>Bacteria</taxon>
        <taxon>Pseudomonadati</taxon>
        <taxon>Bacteroidota</taxon>
        <taxon>Bacteroidia</taxon>
        <taxon>Bacteroidales</taxon>
        <taxon>Bacteroidaceae</taxon>
        <taxon>Bacteroides</taxon>
    </lineage>
</organism>
<reference evidence="8 9" key="1">
    <citation type="submission" date="2023-04" db="EMBL/GenBank/DDBJ databases">
        <title>Draft genome sequence of acteroides sedimenti strain YN3PY1.</title>
        <authorList>
            <person name="Yoshida N."/>
        </authorList>
    </citation>
    <scope>NUCLEOTIDE SEQUENCE [LARGE SCALE GENOMIC DNA]</scope>
    <source>
        <strain evidence="8 9">YN3PY1</strain>
    </source>
</reference>
<name>A0ABM8IDQ9_9BACE</name>
<dbReference type="SUPFAM" id="SSF52283">
    <property type="entry name" value="Formate/glycerate dehydrogenase catalytic domain-like"/>
    <property type="match status" value="1"/>
</dbReference>
<feature type="binding site" evidence="5">
    <location>
        <position position="263"/>
    </location>
    <ligand>
        <name>substrate</name>
    </ligand>
</feature>
<comment type="pathway">
    <text evidence="5">Cofactor biosynthesis; pyridoxine 5'-phosphate biosynthesis; pyridoxine 5'-phosphate from D-erythrose 4-phosphate: step 2/5.</text>
</comment>
<feature type="active site" evidence="5">
    <location>
        <position position="242"/>
    </location>
</feature>
<evidence type="ECO:0000313" key="8">
    <source>
        <dbReference type="EMBL" id="BEH00117.1"/>
    </source>
</evidence>
<dbReference type="Pfam" id="PF00389">
    <property type="entry name" value="2-Hacid_dh"/>
    <property type="match status" value="1"/>
</dbReference>
<sequence>MRVIIDNKIPFINGIIESLGEETPNEVIYVPGMKFTPEIVRDADALIIRTRTHCNRELLEGSKVRFIATATIGFDHIDTDYCREAGISWTNAPGCNSGSVEQYIHSTLLLLEKVKGFVLKDKCIGVIGIGNVGSKVCRVAQELGMRVLKNDPPRADKEGKEGFTDLETITRECDVITFHTPLNKEGKYKTYHLADRYFFDSLKKRPVVINTSRGEVIENNALLSALNNQLINEAVIDVWENEPDINLDLLNKVFIGTPHIAGYSADGKANATRMSLESFCRFFGISPNFEINPPVPEITEIITPTESDAYLQTYDPRKDSEALKRHPELFEQLRGDYPLRRERNAFTFRIG</sequence>
<comment type="function">
    <text evidence="5">Catalyzes the oxidation of erythronate-4-phosphate to 3-hydroxy-2-oxo-4-phosphonooxybutanoate.</text>
</comment>
<dbReference type="SUPFAM" id="SSF51735">
    <property type="entry name" value="NAD(P)-binding Rossmann-fold domains"/>
    <property type="match status" value="1"/>
</dbReference>
<dbReference type="EMBL" id="AP028055">
    <property type="protein sequence ID" value="BEH00117.1"/>
    <property type="molecule type" value="Genomic_DNA"/>
</dbReference>
<dbReference type="RefSeq" id="WP_353331181.1">
    <property type="nucleotide sequence ID" value="NZ_AP028055.1"/>
</dbReference>
<keyword evidence="1 5" id="KW-0963">Cytoplasm</keyword>
<evidence type="ECO:0000313" key="9">
    <source>
        <dbReference type="Proteomes" id="UP001496674"/>
    </source>
</evidence>
<keyword evidence="2 5" id="KW-0560">Oxidoreductase</keyword>
<feature type="domain" description="D-isomer specific 2-hydroxyacid dehydrogenase catalytic" evidence="6">
    <location>
        <begin position="36"/>
        <end position="283"/>
    </location>
</feature>
<comment type="similarity">
    <text evidence="5">Belongs to the D-isomer specific 2-hydroxyacid dehydrogenase family. PdxB subfamily.</text>
</comment>
<comment type="catalytic activity">
    <reaction evidence="5">
        <text>4-phospho-D-erythronate + NAD(+) = (R)-3-hydroxy-2-oxo-4-phosphooxybutanoate + NADH + H(+)</text>
        <dbReference type="Rhea" id="RHEA:18829"/>
        <dbReference type="ChEBI" id="CHEBI:15378"/>
        <dbReference type="ChEBI" id="CHEBI:57540"/>
        <dbReference type="ChEBI" id="CHEBI:57945"/>
        <dbReference type="ChEBI" id="CHEBI:58538"/>
        <dbReference type="ChEBI" id="CHEBI:58766"/>
        <dbReference type="EC" id="1.1.1.290"/>
    </reaction>
</comment>
<dbReference type="EC" id="1.1.1.290" evidence="5"/>
<dbReference type="InterPro" id="IPR036291">
    <property type="entry name" value="NAD(P)-bd_dom_sf"/>
</dbReference>
<protein>
    <recommendedName>
        <fullName evidence="5">Erythronate-4-phosphate dehydrogenase</fullName>
        <ecNumber evidence="5">1.1.1.290</ecNumber>
    </recommendedName>
</protein>
<dbReference type="PANTHER" id="PTHR42938">
    <property type="entry name" value="FORMATE DEHYDROGENASE 1"/>
    <property type="match status" value="1"/>
</dbReference>
<comment type="subunit">
    <text evidence="5">Homodimer.</text>
</comment>
<feature type="binding site" evidence="5">
    <location>
        <position position="71"/>
    </location>
    <ligand>
        <name>substrate</name>
    </ligand>
</feature>
<keyword evidence="9" id="KW-1185">Reference proteome</keyword>
<evidence type="ECO:0000256" key="2">
    <source>
        <dbReference type="ARBA" id="ARBA00023002"/>
    </source>
</evidence>
<evidence type="ECO:0000256" key="5">
    <source>
        <dbReference type="HAMAP-Rule" id="MF_01825"/>
    </source>
</evidence>
<dbReference type="Gene3D" id="3.40.50.720">
    <property type="entry name" value="NAD(P)-binding Rossmann-like Domain"/>
    <property type="match status" value="2"/>
</dbReference>
<dbReference type="CDD" id="cd12158">
    <property type="entry name" value="ErythrP_dh"/>
    <property type="match status" value="1"/>
</dbReference>
<dbReference type="NCBIfam" id="NF001309">
    <property type="entry name" value="PRK00257.1"/>
    <property type="match status" value="1"/>
</dbReference>
<dbReference type="HAMAP" id="MF_01825">
    <property type="entry name" value="PdxB"/>
    <property type="match status" value="1"/>
</dbReference>
<feature type="binding site" evidence="5">
    <location>
        <position position="180"/>
    </location>
    <ligand>
        <name>NAD(+)</name>
        <dbReference type="ChEBI" id="CHEBI:57540"/>
    </ligand>
</feature>
<comment type="subcellular location">
    <subcellularLocation>
        <location evidence="5">Cytoplasm</location>
    </subcellularLocation>
</comment>
<feature type="domain" description="D-isomer specific 2-hydroxyacid dehydrogenase NAD-binding" evidence="7">
    <location>
        <begin position="114"/>
        <end position="261"/>
    </location>
</feature>
<evidence type="ECO:0000259" key="7">
    <source>
        <dbReference type="Pfam" id="PF02826"/>
    </source>
</evidence>
<evidence type="ECO:0000256" key="1">
    <source>
        <dbReference type="ARBA" id="ARBA00022490"/>
    </source>
</evidence>
<feature type="active site" evidence="5">
    <location>
        <position position="213"/>
    </location>
</feature>
<keyword evidence="4 5" id="KW-0664">Pyridoxine biosynthesis</keyword>
<evidence type="ECO:0000256" key="3">
    <source>
        <dbReference type="ARBA" id="ARBA00023027"/>
    </source>
</evidence>
<gene>
    <name evidence="5 8" type="primary">pdxB</name>
    <name evidence="8" type="ORF">BSYN_23810</name>
</gene>
<feature type="binding site" evidence="5">
    <location>
        <position position="262"/>
    </location>
    <ligand>
        <name>NAD(+)</name>
        <dbReference type="ChEBI" id="CHEBI:57540"/>
    </ligand>
</feature>
<evidence type="ECO:0000256" key="4">
    <source>
        <dbReference type="ARBA" id="ARBA00023096"/>
    </source>
</evidence>
<dbReference type="InterPro" id="IPR020921">
    <property type="entry name" value="Erythronate-4-P_DHase"/>
</dbReference>
<dbReference type="PANTHER" id="PTHR42938:SF9">
    <property type="entry name" value="FORMATE DEHYDROGENASE 1"/>
    <property type="match status" value="1"/>
</dbReference>
<comment type="caution">
    <text evidence="5">Lacks conserved residue(s) required for the propagation of feature annotation.</text>
</comment>
<feature type="binding site" evidence="5">
    <location>
        <position position="237"/>
    </location>
    <ligand>
        <name>NAD(+)</name>
        <dbReference type="ChEBI" id="CHEBI:57540"/>
    </ligand>
</feature>
<dbReference type="Gene3D" id="3.30.1370.170">
    <property type="match status" value="1"/>
</dbReference>